<dbReference type="Proteomes" id="UP000282196">
    <property type="component" value="Unassembled WGS sequence"/>
</dbReference>
<dbReference type="InterPro" id="IPR036034">
    <property type="entry name" value="PDZ_sf"/>
</dbReference>
<gene>
    <name evidence="7" type="primary">ctpA</name>
    <name evidence="7" type="ORF">RDn1_196</name>
</gene>
<protein>
    <submittedName>
        <fullName evidence="7">Peptidase CtpA</fullName>
    </submittedName>
</protein>
<dbReference type="PANTHER" id="PTHR32060">
    <property type="entry name" value="TAIL-SPECIFIC PROTEASE"/>
    <property type="match status" value="1"/>
</dbReference>
<evidence type="ECO:0000256" key="5">
    <source>
        <dbReference type="RuleBase" id="RU004404"/>
    </source>
</evidence>
<proteinExistence type="inferred from homology"/>
<dbReference type="InterPro" id="IPR005151">
    <property type="entry name" value="Tail-specific_protease"/>
</dbReference>
<evidence type="ECO:0000313" key="8">
    <source>
        <dbReference type="Proteomes" id="UP000282196"/>
    </source>
</evidence>
<dbReference type="Gene3D" id="2.30.42.10">
    <property type="match status" value="1"/>
</dbReference>
<dbReference type="CDD" id="cd07560">
    <property type="entry name" value="Peptidase_S41_CPP"/>
    <property type="match status" value="1"/>
</dbReference>
<comment type="similarity">
    <text evidence="1 5">Belongs to the peptidase S41A family.</text>
</comment>
<dbReference type="Pfam" id="PF03572">
    <property type="entry name" value="Peptidase_S41"/>
    <property type="match status" value="1"/>
</dbReference>
<dbReference type="GO" id="GO:0030288">
    <property type="term" value="C:outer membrane-bounded periplasmic space"/>
    <property type="evidence" value="ECO:0007669"/>
    <property type="project" value="TreeGrafter"/>
</dbReference>
<dbReference type="Gene3D" id="3.30.750.44">
    <property type="match status" value="1"/>
</dbReference>
<dbReference type="GO" id="GO:0008236">
    <property type="term" value="F:serine-type peptidase activity"/>
    <property type="evidence" value="ECO:0007669"/>
    <property type="project" value="UniProtKB-KW"/>
</dbReference>
<dbReference type="InterPro" id="IPR055210">
    <property type="entry name" value="CtpA/B_N"/>
</dbReference>
<comment type="caution">
    <text evidence="7">The sequence shown here is derived from an EMBL/GenBank/DDBJ whole genome shotgun (WGS) entry which is preliminary data.</text>
</comment>
<dbReference type="CDD" id="cd06782">
    <property type="entry name" value="cpPDZ_CPP-like"/>
    <property type="match status" value="1"/>
</dbReference>
<reference evidence="7 8" key="1">
    <citation type="journal article" date="2019" name="ISME J.">
        <title>Genome analyses of uncultured TG2/ZB3 bacteria in 'Margulisbacteria' specifically attached to ectosymbiotic spirochetes of protists in the termite gut.</title>
        <authorList>
            <person name="Utami Y.D."/>
            <person name="Kuwahara H."/>
            <person name="Igai K."/>
            <person name="Murakami T."/>
            <person name="Sugaya K."/>
            <person name="Morikawa T."/>
            <person name="Nagura Y."/>
            <person name="Yuki M."/>
            <person name="Deevong P."/>
            <person name="Inoue T."/>
            <person name="Kihara K."/>
            <person name="Lo N."/>
            <person name="Yamada A."/>
            <person name="Ohkuma M."/>
            <person name="Hongoh Y."/>
        </authorList>
    </citation>
    <scope>NUCLEOTIDE SEQUENCE [LARGE SCALE GENOMIC DNA]</scope>
    <source>
        <strain evidence="7">RsDinE6-01</strain>
    </source>
</reference>
<accession>A0A388TJP1</accession>
<evidence type="ECO:0000313" key="7">
    <source>
        <dbReference type="EMBL" id="GBR77537.1"/>
    </source>
</evidence>
<evidence type="ECO:0000259" key="6">
    <source>
        <dbReference type="PROSITE" id="PS50106"/>
    </source>
</evidence>
<dbReference type="InterPro" id="IPR001478">
    <property type="entry name" value="PDZ"/>
</dbReference>
<dbReference type="SMART" id="SM00228">
    <property type="entry name" value="PDZ"/>
    <property type="match status" value="1"/>
</dbReference>
<evidence type="ECO:0000256" key="2">
    <source>
        <dbReference type="ARBA" id="ARBA00022670"/>
    </source>
</evidence>
<name>A0A388TJP1_9BACT</name>
<keyword evidence="4 5" id="KW-0720">Serine protease</keyword>
<keyword evidence="2 5" id="KW-0645">Protease</keyword>
<organism evidence="7 8">
    <name type="scientific">Candidatus Termititenax dinenymphae</name>
    <dbReference type="NCBI Taxonomy" id="2218523"/>
    <lineage>
        <taxon>Bacteria</taxon>
        <taxon>Bacillati</taxon>
        <taxon>Candidatus Margulisiibacteriota</taxon>
        <taxon>Candidatus Termititenacia</taxon>
        <taxon>Candidatus Termititenacales</taxon>
        <taxon>Candidatus Termititenacaceae</taxon>
        <taxon>Candidatus Termititenax</taxon>
    </lineage>
</organism>
<dbReference type="Pfam" id="PF17820">
    <property type="entry name" value="PDZ_6"/>
    <property type="match status" value="1"/>
</dbReference>
<dbReference type="PROSITE" id="PS50106">
    <property type="entry name" value="PDZ"/>
    <property type="match status" value="1"/>
</dbReference>
<dbReference type="GO" id="GO:0007165">
    <property type="term" value="P:signal transduction"/>
    <property type="evidence" value="ECO:0007669"/>
    <property type="project" value="TreeGrafter"/>
</dbReference>
<keyword evidence="3 5" id="KW-0378">Hydrolase</keyword>
<dbReference type="AlphaFoldDB" id="A0A388TJP1"/>
<evidence type="ECO:0000256" key="1">
    <source>
        <dbReference type="ARBA" id="ARBA00009179"/>
    </source>
</evidence>
<evidence type="ECO:0000256" key="3">
    <source>
        <dbReference type="ARBA" id="ARBA00022801"/>
    </source>
</evidence>
<dbReference type="GO" id="GO:0004175">
    <property type="term" value="F:endopeptidase activity"/>
    <property type="evidence" value="ECO:0007669"/>
    <property type="project" value="TreeGrafter"/>
</dbReference>
<feature type="domain" description="PDZ" evidence="6">
    <location>
        <begin position="86"/>
        <end position="154"/>
    </location>
</feature>
<dbReference type="Pfam" id="PF22694">
    <property type="entry name" value="CtpB_N-like"/>
    <property type="match status" value="1"/>
</dbReference>
<evidence type="ECO:0000256" key="4">
    <source>
        <dbReference type="ARBA" id="ARBA00022825"/>
    </source>
</evidence>
<dbReference type="SUPFAM" id="SSF52096">
    <property type="entry name" value="ClpP/crotonase"/>
    <property type="match status" value="1"/>
</dbReference>
<dbReference type="SMART" id="SM00245">
    <property type="entry name" value="TSPc"/>
    <property type="match status" value="1"/>
</dbReference>
<dbReference type="PANTHER" id="PTHR32060:SF30">
    <property type="entry name" value="CARBOXY-TERMINAL PROCESSING PROTEASE CTPA"/>
    <property type="match status" value="1"/>
</dbReference>
<dbReference type="NCBIfam" id="TIGR00225">
    <property type="entry name" value="prc"/>
    <property type="match status" value="1"/>
</dbReference>
<dbReference type="SUPFAM" id="SSF50156">
    <property type="entry name" value="PDZ domain-like"/>
    <property type="match status" value="1"/>
</dbReference>
<dbReference type="Gene3D" id="3.90.226.10">
    <property type="entry name" value="2-enoyl-CoA Hydratase, Chain A, domain 1"/>
    <property type="match status" value="1"/>
</dbReference>
<dbReference type="InterPro" id="IPR041489">
    <property type="entry name" value="PDZ_6"/>
</dbReference>
<sequence length="402" mass="44608">MSTKKLRLSTAIILCVITFVLGVSVQLLTAARTDVTWGLLYQVLGIVRTQYVDLDVKDDKLIYGAIRGMLKSLDDPYTRFVDPEGYSEMQNHLNGNFAGVGIQIGMKDGGLTVIAPIEDTPADKAGLKTNDKILEINGKSTEDMPLDQAVSLIRGPRNTKVKLLIQRNNMQEKPEEYTLVRDIIKIKSVNRKKMLDNKNKIGYVMLTTFESKATYDELMEAIKELEQQGLKSLILDLRNNGGGLLDEAIAISSMFVKNGEIVHTVDRYGNKETFQTVEVDYQWYTKPLVVLINGGSASASEILAGAIADNNRGKLIGTQSFGKASVQNIRPLSDGSAILVTVAKYLTPNGNYINKVGISPNYVVEIPTASIEEALRDPNYKYSEEKDVQLQYALDYLRKNNK</sequence>
<dbReference type="InterPro" id="IPR004447">
    <property type="entry name" value="Peptidase_S41A"/>
</dbReference>
<dbReference type="FunFam" id="2.30.42.10:FF:000063">
    <property type="entry name" value="Peptidase, S41 family"/>
    <property type="match status" value="1"/>
</dbReference>
<keyword evidence="8" id="KW-1185">Reference proteome</keyword>
<dbReference type="EMBL" id="BGZP01000003">
    <property type="protein sequence ID" value="GBR77537.1"/>
    <property type="molecule type" value="Genomic_DNA"/>
</dbReference>
<dbReference type="GO" id="GO:0006508">
    <property type="term" value="P:proteolysis"/>
    <property type="evidence" value="ECO:0007669"/>
    <property type="project" value="UniProtKB-KW"/>
</dbReference>
<dbReference type="InterPro" id="IPR029045">
    <property type="entry name" value="ClpP/crotonase-like_dom_sf"/>
</dbReference>